<sequence>MIYWYTGQPGHGKTLHAIDHAIDFRNEGRLVYVCNVRGFKHDEARMLPMTPEQFCDWPNFLPDGAVCVVDEAYEHGMLPKRRPGSAVPHHVEQLAKHRHRGLDFIFVSQSPDRQCDDFVQDLIERHVHVRRRFGLPFAHLRTFDRYEKNPEKGHPLILKRVKLPKRPMGLYESTVMDTSEKAIPWYYPAAAALLLAVIGGAWWSVNRVHAQLSGELETGQPKVEAPQAAENGAGATVAAAPQADKPPAITRSSDYVAWVTPRIQGQPWTAPAYDSLSIPTNQPPRVYCMASGDGLDANGEHQIGRCSCKTEQGTTYVMDQEQCRMVAVNGQYEPFLDTNQAEARRMNDYQQSAHFQEESRRIRSEAAGVALQHVERSMGSFPESPPHATTSYMTTAPGPNKL</sequence>
<feature type="domain" description="Zona occludens toxin N-terminal" evidence="3">
    <location>
        <begin position="1"/>
        <end position="175"/>
    </location>
</feature>
<keyword evidence="2" id="KW-0472">Membrane</keyword>
<organism evidence="4 5">
    <name type="scientific">Stenotrophomonas maltophilia</name>
    <name type="common">Pseudomonas maltophilia</name>
    <name type="synonym">Xanthomonas maltophilia</name>
    <dbReference type="NCBI Taxonomy" id="40324"/>
    <lineage>
        <taxon>Bacteria</taxon>
        <taxon>Pseudomonadati</taxon>
        <taxon>Pseudomonadota</taxon>
        <taxon>Gammaproteobacteria</taxon>
        <taxon>Lysobacterales</taxon>
        <taxon>Lysobacteraceae</taxon>
        <taxon>Stenotrophomonas</taxon>
        <taxon>Stenotrophomonas maltophilia group</taxon>
    </lineage>
</organism>
<protein>
    <submittedName>
        <fullName evidence="4">Zonular occludens toxin family protein</fullName>
    </submittedName>
</protein>
<keyword evidence="2" id="KW-0812">Transmembrane</keyword>
<dbReference type="InterPro" id="IPR008900">
    <property type="entry name" value="Zot_N"/>
</dbReference>
<accession>A0AA40Y597</accession>
<gene>
    <name evidence="4" type="ORF">I5V89_05445</name>
</gene>
<evidence type="ECO:0000259" key="3">
    <source>
        <dbReference type="Pfam" id="PF05707"/>
    </source>
</evidence>
<dbReference type="AlphaFoldDB" id="A0AA40Y597"/>
<comment type="caution">
    <text evidence="4">The sequence shown here is derived from an EMBL/GenBank/DDBJ whole genome shotgun (WGS) entry which is preliminary data.</text>
</comment>
<dbReference type="InterPro" id="IPR027417">
    <property type="entry name" value="P-loop_NTPase"/>
</dbReference>
<feature type="region of interest" description="Disordered" evidence="1">
    <location>
        <begin position="377"/>
        <end position="402"/>
    </location>
</feature>
<dbReference type="Gene3D" id="3.40.50.300">
    <property type="entry name" value="P-loop containing nucleotide triphosphate hydrolases"/>
    <property type="match status" value="1"/>
</dbReference>
<feature type="compositionally biased region" description="Low complexity" evidence="1">
    <location>
        <begin position="228"/>
        <end position="243"/>
    </location>
</feature>
<dbReference type="Pfam" id="PF05707">
    <property type="entry name" value="Zot"/>
    <property type="match status" value="1"/>
</dbReference>
<dbReference type="Proteomes" id="UP000634179">
    <property type="component" value="Unassembled WGS sequence"/>
</dbReference>
<evidence type="ECO:0000256" key="1">
    <source>
        <dbReference type="SAM" id="MobiDB-lite"/>
    </source>
</evidence>
<proteinExistence type="predicted"/>
<feature type="transmembrane region" description="Helical" evidence="2">
    <location>
        <begin position="185"/>
        <end position="205"/>
    </location>
</feature>
<reference evidence="4" key="1">
    <citation type="submission" date="2020-11" db="EMBL/GenBank/DDBJ databases">
        <title>Enhanced detection system for hospital associated transmission using whole genome sequencing surveillance.</title>
        <authorList>
            <person name="Harrison L.H."/>
            <person name="Van Tyne D."/>
            <person name="Marsh J.W."/>
            <person name="Griffith M.P."/>
            <person name="Snyder D.J."/>
            <person name="Cooper V.S."/>
            <person name="Mustapha M."/>
        </authorList>
    </citation>
    <scope>NUCLEOTIDE SEQUENCE</scope>
    <source>
        <strain evidence="4">STEN00053</strain>
    </source>
</reference>
<keyword evidence="2" id="KW-1133">Transmembrane helix</keyword>
<name>A0AA40Y597_STEMA</name>
<dbReference type="EMBL" id="JADUOV010000003">
    <property type="protein sequence ID" value="MBH1789316.1"/>
    <property type="molecule type" value="Genomic_DNA"/>
</dbReference>
<dbReference type="RefSeq" id="WP_049403997.1">
    <property type="nucleotide sequence ID" value="NZ_JANKBX010000004.1"/>
</dbReference>
<evidence type="ECO:0000313" key="4">
    <source>
        <dbReference type="EMBL" id="MBH1789316.1"/>
    </source>
</evidence>
<evidence type="ECO:0000256" key="2">
    <source>
        <dbReference type="SAM" id="Phobius"/>
    </source>
</evidence>
<feature type="region of interest" description="Disordered" evidence="1">
    <location>
        <begin position="218"/>
        <end position="246"/>
    </location>
</feature>
<evidence type="ECO:0000313" key="5">
    <source>
        <dbReference type="Proteomes" id="UP000634179"/>
    </source>
</evidence>